<evidence type="ECO:0000259" key="2">
    <source>
        <dbReference type="Pfam" id="PF20732"/>
    </source>
</evidence>
<dbReference type="RefSeq" id="WP_138948770.1">
    <property type="nucleotide sequence ID" value="NZ_CP040749.1"/>
</dbReference>
<accession>A0A5B7TS80</accession>
<dbReference type="PANTHER" id="PTHR42915:SF1">
    <property type="entry name" value="PEPTIDOGLYCAN BETA-N-ACETYLMURAMIDASE NAMZ"/>
    <property type="match status" value="1"/>
</dbReference>
<dbReference type="KEGG" id="fbe:FF125_05120"/>
<reference evidence="3 4" key="1">
    <citation type="submission" date="2019-05" db="EMBL/GenBank/DDBJ databases">
        <title>Algicella ahnfeltiae gen. nov., sp. nov., a novel marine bacterium of the family Flavobacteriaceae isolated from a red alga.</title>
        <authorList>
            <person name="Nedashkovskaya O.I."/>
            <person name="Kukhlevskiy A.D."/>
            <person name="Kim S.-G."/>
            <person name="Zhukova N.V."/>
            <person name="Mikhailov V.V."/>
        </authorList>
    </citation>
    <scope>NUCLEOTIDE SEQUENCE [LARGE SCALE GENOMIC DNA]</scope>
    <source>
        <strain evidence="3 4">10Alg115</strain>
    </source>
</reference>
<keyword evidence="4" id="KW-1185">Reference proteome</keyword>
<dbReference type="PANTHER" id="PTHR42915">
    <property type="entry name" value="HYPOTHETICAL 460 KDA PROTEIN IN FEUA-SIGW INTERGENIC REGION [PRECURSOR]"/>
    <property type="match status" value="1"/>
</dbReference>
<proteinExistence type="predicted"/>
<protein>
    <submittedName>
        <fullName evidence="3">DUF1343 domain-containing protein</fullName>
    </submittedName>
</protein>
<dbReference type="Pfam" id="PF07075">
    <property type="entry name" value="NamZ_N"/>
    <property type="match status" value="1"/>
</dbReference>
<name>A0A5B7TS80_9FLAO</name>
<evidence type="ECO:0000313" key="4">
    <source>
        <dbReference type="Proteomes" id="UP000306229"/>
    </source>
</evidence>
<organism evidence="3 4">
    <name type="scientific">Aureibaculum algae</name>
    <dbReference type="NCBI Taxonomy" id="2584122"/>
    <lineage>
        <taxon>Bacteria</taxon>
        <taxon>Pseudomonadati</taxon>
        <taxon>Bacteroidota</taxon>
        <taxon>Flavobacteriia</taxon>
        <taxon>Flavobacteriales</taxon>
        <taxon>Flavobacteriaceae</taxon>
        <taxon>Aureibaculum</taxon>
    </lineage>
</organism>
<evidence type="ECO:0000313" key="3">
    <source>
        <dbReference type="EMBL" id="QCX37847.1"/>
    </source>
</evidence>
<dbReference type="PIRSF" id="PIRSF016719">
    <property type="entry name" value="UCP016719"/>
    <property type="match status" value="1"/>
</dbReference>
<gene>
    <name evidence="3" type="ORF">FF125_05120</name>
</gene>
<dbReference type="OrthoDB" id="9801061at2"/>
<dbReference type="InterPro" id="IPR008302">
    <property type="entry name" value="NamZ"/>
</dbReference>
<dbReference type="GO" id="GO:0033922">
    <property type="term" value="F:peptidoglycan beta-N-acetylmuramidase activity"/>
    <property type="evidence" value="ECO:0007669"/>
    <property type="project" value="InterPro"/>
</dbReference>
<dbReference type="Gene3D" id="3.40.50.12170">
    <property type="entry name" value="Uncharacterised protein PF07075, DUF1343"/>
    <property type="match status" value="1"/>
</dbReference>
<dbReference type="Pfam" id="PF20732">
    <property type="entry name" value="NamZ_C"/>
    <property type="match status" value="1"/>
</dbReference>
<dbReference type="InterPro" id="IPR048503">
    <property type="entry name" value="NamZ_C"/>
</dbReference>
<dbReference type="Proteomes" id="UP000306229">
    <property type="component" value="Chromosome"/>
</dbReference>
<feature type="domain" description="Peptidoglycan beta-N-acetylmuramidase NamZ N-terminal" evidence="1">
    <location>
        <begin position="24"/>
        <end position="227"/>
    </location>
</feature>
<evidence type="ECO:0000259" key="1">
    <source>
        <dbReference type="Pfam" id="PF07075"/>
    </source>
</evidence>
<dbReference type="EMBL" id="CP040749">
    <property type="protein sequence ID" value="QCX37847.1"/>
    <property type="molecule type" value="Genomic_DNA"/>
</dbReference>
<feature type="domain" description="Peptidoglycan beta-N-acetylmuramidase NamZ C-terminal" evidence="2">
    <location>
        <begin position="232"/>
        <end position="394"/>
    </location>
</feature>
<dbReference type="Gene3D" id="3.90.1150.140">
    <property type="match status" value="1"/>
</dbReference>
<dbReference type="InterPro" id="IPR048502">
    <property type="entry name" value="NamZ_N"/>
</dbReference>
<dbReference type="AlphaFoldDB" id="A0A5B7TS80"/>
<sequence>MKVQTGLDVLIKDKTLQQKYKGNVALLCHNASIDSEYTPAAVAFKEIFDSRFIKLFGPQHGFSTDVQDNMIETDHFIHSYFNIPVYSLYSETRIPSDEMLEGIDHLFVDLQDVGCRMYTYIYTLTYLLEKCAGKDIEIIILDRPNPINGVDMEGNILDMDYESFIGRHPIPVRHAMTIGEVALMHQEFWVKKKANVSVIKMNNWEREMFFEDTQLPWLLPSPNLPRATSAFTFPATVLFEGTMLSEGRGTTQSLEIVGHPKIEPYSFYKNHLSNSLKESKLKGVALRPITFLPTFQKQADKVCGGFQIHITDKNTFQPWRVGQFLMRELYHYLGDDFEWKQPPYEYDYTRKPIDIINGSDKLRNWVVNNESLDVLNSFENLENYKQQFNSIKIY</sequence>